<feature type="transmembrane region" description="Helical" evidence="1">
    <location>
        <begin position="301"/>
        <end position="323"/>
    </location>
</feature>
<proteinExistence type="predicted"/>
<feature type="transmembrane region" description="Helical" evidence="1">
    <location>
        <begin position="335"/>
        <end position="358"/>
    </location>
</feature>
<evidence type="ECO:0000256" key="1">
    <source>
        <dbReference type="SAM" id="Phobius"/>
    </source>
</evidence>
<feature type="transmembrane region" description="Helical" evidence="1">
    <location>
        <begin position="207"/>
        <end position="225"/>
    </location>
</feature>
<accession>A0A842ICT2</accession>
<dbReference type="Gene3D" id="2.60.40.2380">
    <property type="match status" value="1"/>
</dbReference>
<dbReference type="Pfam" id="PF07696">
    <property type="entry name" value="7TMR-DISMED2"/>
    <property type="match status" value="1"/>
</dbReference>
<feature type="transmembrane region" description="Helical" evidence="1">
    <location>
        <begin position="274"/>
        <end position="295"/>
    </location>
</feature>
<dbReference type="EMBL" id="JACLQD010000004">
    <property type="protein sequence ID" value="MBC2836904.1"/>
    <property type="molecule type" value="Genomic_DNA"/>
</dbReference>
<name>A0A842ICT2_9RHOB</name>
<keyword evidence="4" id="KW-1185">Reference proteome</keyword>
<evidence type="ECO:0000313" key="4">
    <source>
        <dbReference type="Proteomes" id="UP000555411"/>
    </source>
</evidence>
<reference evidence="3 4" key="1">
    <citation type="journal article" date="2017" name="Int. J. Syst. Evol. Microbiol.">
        <title>Gemmobacter straminiformis sp. nov., isolated from an artificial fountain.</title>
        <authorList>
            <person name="Kang J.Y."/>
            <person name="Kim M.J."/>
            <person name="Chun J."/>
            <person name="Son K.P."/>
            <person name="Jahng K.Y."/>
        </authorList>
    </citation>
    <scope>NUCLEOTIDE SEQUENCE [LARGE SCALE GENOMIC DNA]</scope>
    <source>
        <strain evidence="3 4">CAM-8</strain>
    </source>
</reference>
<protein>
    <recommendedName>
        <fullName evidence="2">7TM-DISM receptor extracellular domain-containing protein</fullName>
    </recommendedName>
</protein>
<feature type="domain" description="7TM-DISM receptor extracellular" evidence="2">
    <location>
        <begin position="39"/>
        <end position="165"/>
    </location>
</feature>
<evidence type="ECO:0000313" key="3">
    <source>
        <dbReference type="EMBL" id="MBC2836904.1"/>
    </source>
</evidence>
<dbReference type="InterPro" id="IPR011622">
    <property type="entry name" value="7TMR_DISM_rcpt_extracell_dom2"/>
</dbReference>
<dbReference type="Proteomes" id="UP000555411">
    <property type="component" value="Unassembled WGS sequence"/>
</dbReference>
<keyword evidence="1" id="KW-0812">Transmembrane</keyword>
<gene>
    <name evidence="3" type="ORF">H7F16_15400</name>
</gene>
<feature type="transmembrane region" description="Helical" evidence="1">
    <location>
        <begin position="181"/>
        <end position="200"/>
    </location>
</feature>
<feature type="transmembrane region" description="Helical" evidence="1">
    <location>
        <begin position="245"/>
        <end position="262"/>
    </location>
</feature>
<comment type="caution">
    <text evidence="3">The sequence shown here is derived from an EMBL/GenBank/DDBJ whole genome shotgun (WGS) entry which is preliminary data.</text>
</comment>
<sequence length="614" mass="65939">MKLSRNIALGILALWFALLLGSMLQALLAAPPSSDRIGQIGYFRDSSATLGIADVAKRRFTPTGPDFLGGYDRAAQWFRLTVAPPATKGKDADDTVLQLSLNQLDHVTLYLPASRGWTALENGDTVPIAKRGAKLLPLGFHLPDSALGRTLFLRVQSTSSLGFQIWATSLAEAQGNLSRRIAMHVIYFPLLGMGVLLAGLRLRLMPNLLSLSLFALMAVYFLYSAEALGYAQILFPLADPTAHSRLTNAAALLTSLTSMLFHRNFLGQHRPNPIILRATDAVICAQALLLVPLLAGDDGAIGLPGVALSVVALFLVMGLLLTLRIGDAMARRTLHLAYGTWFGVTTVWLCTRLGLFGPTAVSRPYVEVFGLNSLFIALCVMAFDRTAHLRRERATRLSLASARAVQEARARNAAEQDGFTHMLVHELRNNLTVLQISLPEITDPRQREALAATIRDLNRSLAEARHSTWLTEGNGPNQPRPLVLVEILDGVLDGLDAADRIQLDGEDADAMVIADPEMLAAALSAALNGMSALARPDAAIRLTLSQGGEETPCKVVCETLLAAPLSDDPALPPQVALGTLLLRQMGGTLTLSCPAPDLLRLDLLLVAAPSGIPE</sequence>
<organism evidence="3 4">
    <name type="scientific">Paragemmobacter straminiformis</name>
    <dbReference type="NCBI Taxonomy" id="2045119"/>
    <lineage>
        <taxon>Bacteria</taxon>
        <taxon>Pseudomonadati</taxon>
        <taxon>Pseudomonadota</taxon>
        <taxon>Alphaproteobacteria</taxon>
        <taxon>Rhodobacterales</taxon>
        <taxon>Paracoccaceae</taxon>
        <taxon>Paragemmobacter</taxon>
    </lineage>
</organism>
<dbReference type="RefSeq" id="WP_185798503.1">
    <property type="nucleotide sequence ID" value="NZ_JACLQD010000004.1"/>
</dbReference>
<keyword evidence="1" id="KW-0472">Membrane</keyword>
<feature type="transmembrane region" description="Helical" evidence="1">
    <location>
        <begin position="364"/>
        <end position="383"/>
    </location>
</feature>
<evidence type="ECO:0000259" key="2">
    <source>
        <dbReference type="Pfam" id="PF07696"/>
    </source>
</evidence>
<keyword evidence="1" id="KW-1133">Transmembrane helix</keyword>
<dbReference type="AlphaFoldDB" id="A0A842ICT2"/>